<dbReference type="PANTHER" id="PTHR15549">
    <property type="entry name" value="PAIRED IMMUNOGLOBULIN-LIKE TYPE 2 RECEPTOR"/>
    <property type="match status" value="1"/>
</dbReference>
<feature type="region of interest" description="Disordered" evidence="7">
    <location>
        <begin position="319"/>
        <end position="409"/>
    </location>
</feature>
<dbReference type="eggNOG" id="ENOG502SF40">
    <property type="taxonomic scope" value="Eukaryota"/>
</dbReference>
<dbReference type="InterPro" id="IPR036028">
    <property type="entry name" value="SH3-like_dom_sf"/>
</dbReference>
<dbReference type="Proteomes" id="UP000011761">
    <property type="component" value="Unassembled WGS sequence"/>
</dbReference>
<evidence type="ECO:0000256" key="6">
    <source>
        <dbReference type="PROSITE-ProRule" id="PRU00192"/>
    </source>
</evidence>
<comment type="subcellular location">
    <subcellularLocation>
        <location evidence="1">Membrane</location>
        <topology evidence="1">Single-pass membrane protein</topology>
    </subcellularLocation>
</comment>
<feature type="domain" description="SH3" evidence="9">
    <location>
        <begin position="405"/>
        <end position="466"/>
    </location>
</feature>
<proteinExistence type="predicted"/>
<evidence type="ECO:0000259" key="9">
    <source>
        <dbReference type="PROSITE" id="PS50002"/>
    </source>
</evidence>
<protein>
    <recommendedName>
        <fullName evidence="9">SH3 domain-containing protein</fullName>
    </recommendedName>
</protein>
<feature type="compositionally biased region" description="Basic and acidic residues" evidence="7">
    <location>
        <begin position="338"/>
        <end position="352"/>
    </location>
</feature>
<evidence type="ECO:0000313" key="11">
    <source>
        <dbReference type="Proteomes" id="UP000011761"/>
    </source>
</evidence>
<keyword evidence="2 6" id="KW-0728">SH3 domain</keyword>
<dbReference type="GO" id="GO:0016020">
    <property type="term" value="C:membrane"/>
    <property type="evidence" value="ECO:0007669"/>
    <property type="project" value="UniProtKB-SubCell"/>
</dbReference>
<keyword evidence="3 8" id="KW-0812">Transmembrane</keyword>
<dbReference type="InterPro" id="IPR051694">
    <property type="entry name" value="Immunoregulatory_rcpt-like"/>
</dbReference>
<gene>
    <name evidence="10" type="ORF">BAUCODRAFT_148593</name>
</gene>
<organism evidence="10 11">
    <name type="scientific">Baudoinia panamericana (strain UAMH 10762)</name>
    <name type="common">Angels' share fungus</name>
    <name type="synonym">Baudoinia compniacensis (strain UAMH 10762)</name>
    <dbReference type="NCBI Taxonomy" id="717646"/>
    <lineage>
        <taxon>Eukaryota</taxon>
        <taxon>Fungi</taxon>
        <taxon>Dikarya</taxon>
        <taxon>Ascomycota</taxon>
        <taxon>Pezizomycotina</taxon>
        <taxon>Dothideomycetes</taxon>
        <taxon>Dothideomycetidae</taxon>
        <taxon>Mycosphaerellales</taxon>
        <taxon>Teratosphaeriaceae</taxon>
        <taxon>Baudoinia</taxon>
    </lineage>
</organism>
<dbReference type="CDD" id="cd11854">
    <property type="entry name" value="SH3_Fus1p"/>
    <property type="match status" value="1"/>
</dbReference>
<evidence type="ECO:0000256" key="5">
    <source>
        <dbReference type="ARBA" id="ARBA00023136"/>
    </source>
</evidence>
<dbReference type="InterPro" id="IPR035521">
    <property type="entry name" value="Fus1_SH3"/>
</dbReference>
<dbReference type="KEGG" id="bcom:BAUCODRAFT_148593"/>
<evidence type="ECO:0000256" key="4">
    <source>
        <dbReference type="ARBA" id="ARBA00022989"/>
    </source>
</evidence>
<keyword evidence="11" id="KW-1185">Reference proteome</keyword>
<reference evidence="10 11" key="1">
    <citation type="journal article" date="2012" name="PLoS Pathog.">
        <title>Diverse lifestyles and strategies of plant pathogenesis encoded in the genomes of eighteen Dothideomycetes fungi.</title>
        <authorList>
            <person name="Ohm R.A."/>
            <person name="Feau N."/>
            <person name="Henrissat B."/>
            <person name="Schoch C.L."/>
            <person name="Horwitz B.A."/>
            <person name="Barry K.W."/>
            <person name="Condon B.J."/>
            <person name="Copeland A.C."/>
            <person name="Dhillon B."/>
            <person name="Glaser F."/>
            <person name="Hesse C.N."/>
            <person name="Kosti I."/>
            <person name="LaButti K."/>
            <person name="Lindquist E.A."/>
            <person name="Lucas S."/>
            <person name="Salamov A.A."/>
            <person name="Bradshaw R.E."/>
            <person name="Ciuffetti L."/>
            <person name="Hamelin R.C."/>
            <person name="Kema G.H.J."/>
            <person name="Lawrence C."/>
            <person name="Scott J.A."/>
            <person name="Spatafora J.W."/>
            <person name="Turgeon B.G."/>
            <person name="de Wit P.J.G.M."/>
            <person name="Zhong S."/>
            <person name="Goodwin S.B."/>
            <person name="Grigoriev I.V."/>
        </authorList>
    </citation>
    <scope>NUCLEOTIDE SEQUENCE [LARGE SCALE GENOMIC DNA]</scope>
    <source>
        <strain evidence="10 11">UAMH 10762</strain>
    </source>
</reference>
<dbReference type="AlphaFoldDB" id="M2NA28"/>
<feature type="compositionally biased region" description="Low complexity" evidence="7">
    <location>
        <begin position="386"/>
        <end position="395"/>
    </location>
</feature>
<dbReference type="STRING" id="717646.M2NA28"/>
<dbReference type="InterPro" id="IPR001452">
    <property type="entry name" value="SH3_domain"/>
</dbReference>
<keyword evidence="5 8" id="KW-0472">Membrane</keyword>
<dbReference type="RefSeq" id="XP_007677119.1">
    <property type="nucleotide sequence ID" value="XM_007678929.1"/>
</dbReference>
<dbReference type="PROSITE" id="PS50002">
    <property type="entry name" value="SH3"/>
    <property type="match status" value="1"/>
</dbReference>
<dbReference type="Pfam" id="PF14604">
    <property type="entry name" value="SH3_9"/>
    <property type="match status" value="1"/>
</dbReference>
<dbReference type="OrthoDB" id="5340910at2759"/>
<evidence type="ECO:0000313" key="10">
    <source>
        <dbReference type="EMBL" id="EMC95710.1"/>
    </source>
</evidence>
<evidence type="ECO:0000256" key="7">
    <source>
        <dbReference type="SAM" id="MobiDB-lite"/>
    </source>
</evidence>
<dbReference type="GO" id="GO:0071944">
    <property type="term" value="C:cell periphery"/>
    <property type="evidence" value="ECO:0007669"/>
    <property type="project" value="UniProtKB-ARBA"/>
</dbReference>
<dbReference type="GeneID" id="19108868"/>
<dbReference type="OMA" id="PFNDPVN"/>
<dbReference type="SUPFAM" id="SSF50044">
    <property type="entry name" value="SH3-domain"/>
    <property type="match status" value="1"/>
</dbReference>
<accession>M2NA28</accession>
<feature type="compositionally biased region" description="Polar residues" evidence="7">
    <location>
        <begin position="474"/>
        <end position="485"/>
    </location>
</feature>
<name>M2NA28_BAUPA</name>
<dbReference type="Gene3D" id="2.30.30.40">
    <property type="entry name" value="SH3 Domains"/>
    <property type="match status" value="1"/>
</dbReference>
<evidence type="ECO:0000256" key="2">
    <source>
        <dbReference type="ARBA" id="ARBA00022443"/>
    </source>
</evidence>
<sequence>MGLHEHAHHGRVFRGLDARKHLEMQKRNSFTTGDNIKLNIPDSMKVADNEPVATLTQVVYETVSADFTGPIAGYTTLSAAETTATIALQSEATTTAAAVTTSSVSLSPDESAYLAAKSSAALTMSSVDLSADESSYLAAKSSAANTGSAASTTTVHVTSIAEIIYPSSTLVLSATSASVTASIASTTSAVDGTNNKSMFLNPGSTAAATAAVGTPLSQSGVVSEKSTGMTSGAKAGLAIGVLLALALAGGLLLFCWRRRKNPNAHQELFDEKHGSTGRSFFGGKKLAEKRVSTASEDSARAATTAPRLSLRPVTQFLPSLLSSDSRKPAAQNLDVPDMSEKPKSMWERRSQNEENPFGDANQISEKQVERPVSPPTNPFEEPEVASPPKDAAVAAAPPPSPTPRGPNNVHRVQLDFKPSMDDELELKSGQLVRMLHEYDDGWALCIRMDRSQQGVVPRTCLSKVPVKPRPQGPSAAQSGSPTPNASAIERPQSPAIVRKPVPGQA</sequence>
<evidence type="ECO:0000256" key="1">
    <source>
        <dbReference type="ARBA" id="ARBA00004167"/>
    </source>
</evidence>
<evidence type="ECO:0000256" key="8">
    <source>
        <dbReference type="SAM" id="Phobius"/>
    </source>
</evidence>
<evidence type="ECO:0000256" key="3">
    <source>
        <dbReference type="ARBA" id="ARBA00022692"/>
    </source>
</evidence>
<dbReference type="EMBL" id="KB445556">
    <property type="protein sequence ID" value="EMC95710.1"/>
    <property type="molecule type" value="Genomic_DNA"/>
</dbReference>
<keyword evidence="4 8" id="KW-1133">Transmembrane helix</keyword>
<dbReference type="SMART" id="SM00326">
    <property type="entry name" value="SH3"/>
    <property type="match status" value="1"/>
</dbReference>
<feature type="transmembrane region" description="Helical" evidence="8">
    <location>
        <begin position="235"/>
        <end position="256"/>
    </location>
</feature>
<feature type="region of interest" description="Disordered" evidence="7">
    <location>
        <begin position="463"/>
        <end position="505"/>
    </location>
</feature>
<dbReference type="HOGENOM" id="CLU_018830_0_1_1"/>